<dbReference type="AlphaFoldDB" id="A0AA43Q611"/>
<dbReference type="InterPro" id="IPR012902">
    <property type="entry name" value="N_methyl_site"/>
</dbReference>
<dbReference type="EMBL" id="JAQSDF010000069">
    <property type="protein sequence ID" value="MDI1232236.1"/>
    <property type="molecule type" value="Genomic_DNA"/>
</dbReference>
<gene>
    <name evidence="1" type="ORF">PSU93_13915</name>
</gene>
<comment type="caution">
    <text evidence="1">The sequence shown here is derived from an EMBL/GenBank/DDBJ whole genome shotgun (WGS) entry which is preliminary data.</text>
</comment>
<proteinExistence type="predicted"/>
<dbReference type="Proteomes" id="UP001160519">
    <property type="component" value="Unassembled WGS sequence"/>
</dbReference>
<dbReference type="NCBIfam" id="TIGR02532">
    <property type="entry name" value="IV_pilin_GFxxxE"/>
    <property type="match status" value="1"/>
</dbReference>
<accession>A0AA43Q611</accession>
<sequence>MNKKYCLHKGFTLVEMTVVLLLITLLASVAVRETAELGFQTRYEQTRERLEIIKQAILGNPRQIINGQQAVSGFVADMGRLPYTLRELLEDYDCDGPSVDGNGDTNFTNDGGCPWTLDSTYNSGLGSGWRGPYLTVSGSPADNDALTDGWGNLGTGVTDQSYGWSYTVASNNLAIQSAGKNQAFNPADIGYDEDFPKAQPYLFASDWLVDISNGISVNFIKSTRGTLLAKSFCMDTSKTTKASCVASATWIGNCNIAGHYNNDSCVAVTTPTQGIWGYCSDGVSTSVTACTAASGIWGYCSDGLSTTSAACTAAKGIWAEKGFGCSDQSNTTKATCEAAGKTWYACSDGTSTTTTACSAANGTWSISTNNIPNPSVLGLPICMKVFYRKADSTIGMLISDGDITNDVDGNVLFDPNIIIANGSPQTIRFTNFRDSASTIAIPATPLNIPIGSNAIGIYQYDGTSCNATTTFYPAEHLNPIQVDFHSNTTLPVINW</sequence>
<reference evidence="1" key="1">
    <citation type="submission" date="2023-01" db="EMBL/GenBank/DDBJ databases">
        <title>Biogeochemical cycle of methane in antarctic sediments.</title>
        <authorList>
            <person name="Roldan D.M."/>
            <person name="Menes R.J."/>
        </authorList>
    </citation>
    <scope>NUCLEOTIDE SEQUENCE [LARGE SCALE GENOMIC DNA]</scope>
    <source>
        <strain evidence="1">K-2018 MAG008</strain>
    </source>
</reference>
<evidence type="ECO:0000313" key="2">
    <source>
        <dbReference type="Proteomes" id="UP001160519"/>
    </source>
</evidence>
<keyword evidence="2" id="KW-1185">Reference proteome</keyword>
<dbReference type="PROSITE" id="PS00409">
    <property type="entry name" value="PROKAR_NTER_METHYL"/>
    <property type="match status" value="1"/>
</dbReference>
<evidence type="ECO:0000313" key="1">
    <source>
        <dbReference type="EMBL" id="MDI1232236.1"/>
    </source>
</evidence>
<protein>
    <submittedName>
        <fullName evidence="1">Prepilin-type N-terminal cleavage/methylation domain-containing protein</fullName>
    </submittedName>
</protein>
<organism evidence="1 2">
    <name type="scientific">Candidatus Methylobacter titanis</name>
    <dbReference type="NCBI Taxonomy" id="3053457"/>
    <lineage>
        <taxon>Bacteria</taxon>
        <taxon>Pseudomonadati</taxon>
        <taxon>Pseudomonadota</taxon>
        <taxon>Gammaproteobacteria</taxon>
        <taxon>Methylococcales</taxon>
        <taxon>Methylococcaceae</taxon>
        <taxon>Methylobacter</taxon>
    </lineage>
</organism>
<name>A0AA43Q611_9GAMM</name>